<gene>
    <name evidence="8" type="primary">254</name>
    <name evidence="8" type="ORF">G_254</name>
</gene>
<evidence type="ECO:0000256" key="4">
    <source>
        <dbReference type="ARBA" id="ARBA00023125"/>
    </source>
</evidence>
<dbReference type="EC" id="5.6.2.2" evidence="2"/>
<evidence type="ECO:0000313" key="9">
    <source>
        <dbReference type="Proteomes" id="UP000009273"/>
    </source>
</evidence>
<dbReference type="KEGG" id="vg:18563469"/>
<dbReference type="InterPro" id="IPR002205">
    <property type="entry name" value="Topo_IIA_dom_A"/>
</dbReference>
<dbReference type="InterPro" id="IPR013760">
    <property type="entry name" value="Topo_IIA-like_dom_sf"/>
</dbReference>
<dbReference type="Proteomes" id="UP000009273">
    <property type="component" value="Segment"/>
</dbReference>
<dbReference type="PANTHER" id="PTHR43493">
    <property type="entry name" value="DNA GYRASE/TOPOISOMERASE SUBUNIT A"/>
    <property type="match status" value="1"/>
</dbReference>
<dbReference type="OrthoDB" id="15533at10239"/>
<dbReference type="GO" id="GO:0003677">
    <property type="term" value="F:DNA binding"/>
    <property type="evidence" value="ECO:0007669"/>
    <property type="project" value="UniProtKB-UniRule"/>
</dbReference>
<keyword evidence="5 6" id="KW-0413">Isomerase</keyword>
<dbReference type="PROSITE" id="PS52040">
    <property type="entry name" value="TOPO_IIA"/>
    <property type="match status" value="1"/>
</dbReference>
<evidence type="ECO:0000259" key="7">
    <source>
        <dbReference type="PROSITE" id="PS52040"/>
    </source>
</evidence>
<dbReference type="InterPro" id="IPR006691">
    <property type="entry name" value="GyrA/parC_rep"/>
</dbReference>
<dbReference type="Gene3D" id="1.10.268.10">
    <property type="entry name" value="Topoisomerase, domain 3"/>
    <property type="match status" value="1"/>
</dbReference>
<dbReference type="Gene3D" id="3.30.1360.40">
    <property type="match status" value="1"/>
</dbReference>
<accession>G3M9Z5</accession>
<reference evidence="8 9" key="1">
    <citation type="submission" date="2011-09" db="EMBL/GenBank/DDBJ databases">
        <authorList>
            <person name="Pope W.H."/>
            <person name="Pedulla M.L."/>
            <person name="Ford M.E."/>
            <person name="Peebles C.L."/>
            <person name="Hatfull G.H."/>
            <person name="Hendrix R.W."/>
        </authorList>
    </citation>
    <scope>NUCLEOTIDE SEQUENCE [LARGE SCALE GENOMIC DNA]</scope>
    <source>
        <strain evidence="8">G</strain>
    </source>
</reference>
<dbReference type="GO" id="GO:0003918">
    <property type="term" value="F:DNA topoisomerase type II (double strand cut, ATP-hydrolyzing) activity"/>
    <property type="evidence" value="ECO:0007669"/>
    <property type="project" value="UniProtKB-EC"/>
</dbReference>
<sequence length="823" mass="92820">MARSNKKNEKIDFEELLANENIKKRNVVDQMENATLNYAVKTIIDRALPDARDGLKPSQRRILYALWDLGMLPHKPYRKSATVNGHVMGNFHPHGDTYGVMVNMTNELSIRYPVVDGQGNFGNPLDGDGAAAMRYTEARLDNLGMLMLQDVDKKVVDFQPNYSEETEEPVILPAGIPYLLINGATGIATGYTTDIPSHNLSEVIDGILNLIQNPEIDIHGLMKHIKGPDLPTGGIVVKNEDLIKLYETGRASLRYRAKMTTEINEEGNTQIVVTELPPDVRKASLEKSPGIVEKLYQLCVVDKKIPRIVDVRDESEGKKDKKTGIASDQVRIVIELHKTAIPEVIISELYKKTALEKTNGYLLRALVNQAPVILNLKEMLEIFLNHRRDVITRRVKFDLEKTKRKLHLLEGFIIVFNNMDDIIHIIRNSSDVEQDLVAKYGFSKEQVKAILAMPLRNLSKMEETKILDEIQQRKDEIEMYEFILSDQNEIDAIVKSELVEIKEKYKKDKRKTTVLCENELNNSLNMMSDESMVSILTSKNAIKQISEESLDDMLKAGAFRERTEVYIQGVKCKIDDEFVLILETGEYVRATFNDLALMDFVESKKVVAFFVLDLQDSQKNVVVMTKSGLIKKSKMSSFKARSRRIAPYIALANENDTIVGVKISDGDELNNTVVVATKNGIVHRFSENAFTPSNPGGKGVPGISASVIEEGDEIADFDVVSKNDDSTNLLVMYSRDKEGNISMKSMSMSEFITKGRVSRGIVGAAKDFSDEVYKIKVTNEDLVIIDKKGVIHKQKFVSLPIQSRYNKPERIDFEPLVTDFYLE</sequence>
<dbReference type="Gene3D" id="2.120.10.90">
    <property type="entry name" value="DNA gyrase/topoisomerase IV, subunit A, C-terminal"/>
    <property type="match status" value="1"/>
</dbReference>
<dbReference type="GO" id="GO:0006265">
    <property type="term" value="P:DNA topological change"/>
    <property type="evidence" value="ECO:0007669"/>
    <property type="project" value="UniProtKB-UniRule"/>
</dbReference>
<dbReference type="InterPro" id="IPR050220">
    <property type="entry name" value="Type_II_DNA_Topoisomerases"/>
</dbReference>
<dbReference type="CDD" id="cd00187">
    <property type="entry name" value="TOP4c"/>
    <property type="match status" value="1"/>
</dbReference>
<keyword evidence="4 6" id="KW-0238">DNA-binding</keyword>
<organism evidence="8 9">
    <name type="scientific">Bacillus phage G</name>
    <dbReference type="NCBI Taxonomy" id="2884420"/>
    <lineage>
        <taxon>Viruses</taxon>
        <taxon>Duplodnaviria</taxon>
        <taxon>Heunggongvirae</taxon>
        <taxon>Uroviricota</taxon>
        <taxon>Caudoviricetes</taxon>
        <taxon>Donellivirus</taxon>
        <taxon>Donellivirus gee</taxon>
    </lineage>
</organism>
<dbReference type="SUPFAM" id="SSF56719">
    <property type="entry name" value="Type II DNA topoisomerase"/>
    <property type="match status" value="1"/>
</dbReference>
<dbReference type="GO" id="GO:0009330">
    <property type="term" value="C:DNA topoisomerase type II (double strand cut, ATP-hydrolyzing) complex"/>
    <property type="evidence" value="ECO:0007669"/>
    <property type="project" value="TreeGrafter"/>
</dbReference>
<evidence type="ECO:0000256" key="3">
    <source>
        <dbReference type="ARBA" id="ARBA00023029"/>
    </source>
</evidence>
<dbReference type="Gene3D" id="3.90.199.10">
    <property type="entry name" value="Topoisomerase II, domain 5"/>
    <property type="match status" value="1"/>
</dbReference>
<name>G3M9Z5_9CAUD</name>
<dbReference type="SMART" id="SM00434">
    <property type="entry name" value="TOP4c"/>
    <property type="match status" value="1"/>
</dbReference>
<evidence type="ECO:0000256" key="1">
    <source>
        <dbReference type="ARBA" id="ARBA00008263"/>
    </source>
</evidence>
<dbReference type="InterPro" id="IPR035516">
    <property type="entry name" value="Gyrase/topoIV_suA_C"/>
</dbReference>
<dbReference type="InterPro" id="IPR013758">
    <property type="entry name" value="Topo_IIA_A/C_ab"/>
</dbReference>
<proteinExistence type="inferred from homology"/>
<keyword evidence="3 6" id="KW-0799">Topoisomerase</keyword>
<comment type="catalytic activity">
    <reaction evidence="6">
        <text>ATP-dependent breakage, passage and rejoining of double-stranded DNA.</text>
        <dbReference type="EC" id="5.6.2.2"/>
    </reaction>
</comment>
<dbReference type="Pfam" id="PF00521">
    <property type="entry name" value="DNA_topoisoIV"/>
    <property type="match status" value="1"/>
</dbReference>
<evidence type="ECO:0000256" key="6">
    <source>
        <dbReference type="PROSITE-ProRule" id="PRU01384"/>
    </source>
</evidence>
<feature type="domain" description="Topo IIA-type catalytic" evidence="7">
    <location>
        <begin position="48"/>
        <end position="532"/>
    </location>
</feature>
<dbReference type="GO" id="GO:0005524">
    <property type="term" value="F:ATP binding"/>
    <property type="evidence" value="ECO:0007669"/>
    <property type="project" value="InterPro"/>
</dbReference>
<dbReference type="EMBL" id="JN638751">
    <property type="protein sequence ID" value="AEO93513.1"/>
    <property type="molecule type" value="Genomic_DNA"/>
</dbReference>
<dbReference type="GeneID" id="18563469"/>
<dbReference type="SUPFAM" id="SSF101904">
    <property type="entry name" value="GyrA/ParC C-terminal domain-like"/>
    <property type="match status" value="1"/>
</dbReference>
<dbReference type="RefSeq" id="YP_009015557.1">
    <property type="nucleotide sequence ID" value="NC_023719.1"/>
</dbReference>
<dbReference type="PANTHER" id="PTHR43493:SF5">
    <property type="entry name" value="DNA GYRASE SUBUNIT A, CHLOROPLASTIC_MITOCHONDRIAL"/>
    <property type="match status" value="1"/>
</dbReference>
<evidence type="ECO:0000256" key="5">
    <source>
        <dbReference type="ARBA" id="ARBA00023235"/>
    </source>
</evidence>
<dbReference type="Pfam" id="PF03989">
    <property type="entry name" value="DNA_gyraseA_C"/>
    <property type="match status" value="2"/>
</dbReference>
<evidence type="ECO:0000256" key="2">
    <source>
        <dbReference type="ARBA" id="ARBA00012895"/>
    </source>
</evidence>
<dbReference type="InterPro" id="IPR013757">
    <property type="entry name" value="Topo_IIA_A_a_sf"/>
</dbReference>
<keyword evidence="9" id="KW-1185">Reference proteome</keyword>
<feature type="active site" description="O-(5'-phospho-DNA)-tyrosine intermediate" evidence="6">
    <location>
        <position position="135"/>
    </location>
</feature>
<comment type="similarity">
    <text evidence="1">Belongs to the type II topoisomerase GyrA/ParC subunit family.</text>
</comment>
<evidence type="ECO:0000313" key="8">
    <source>
        <dbReference type="EMBL" id="AEO93513.1"/>
    </source>
</evidence>
<protein>
    <recommendedName>
        <fullName evidence="2">DNA topoisomerase (ATP-hydrolyzing)</fullName>
        <ecNumber evidence="2">5.6.2.2</ecNumber>
    </recommendedName>
</protein>